<evidence type="ECO:0000256" key="1">
    <source>
        <dbReference type="SAM" id="MobiDB-lite"/>
    </source>
</evidence>
<reference evidence="2" key="1">
    <citation type="submission" date="2019-03" db="EMBL/GenBank/DDBJ databases">
        <title>Improved annotation for the trematode Fasciola hepatica.</title>
        <authorList>
            <person name="Choi Y.-J."/>
            <person name="Martin J."/>
            <person name="Mitreva M."/>
        </authorList>
    </citation>
    <scope>NUCLEOTIDE SEQUENCE [LARGE SCALE GENOMIC DNA]</scope>
</reference>
<sequence length="133" mass="14844">MPYCRGLARGPVDVDSTLELITGYHTARMIFKNHPEQAFRVARKLIDGADPETRLSKGSSHSLALFETKMRSCRTIQNQLKSCLDLDSTHKLKSIVYHLPIGFLSRRAGKRNSPTVADAKPNSKDSLDTLPVH</sequence>
<evidence type="ECO:0000313" key="2">
    <source>
        <dbReference type="EMBL" id="THD20191.1"/>
    </source>
</evidence>
<dbReference type="EMBL" id="JXXN02004991">
    <property type="protein sequence ID" value="THD20191.1"/>
    <property type="molecule type" value="Genomic_DNA"/>
</dbReference>
<accession>A0A4E0R437</accession>
<comment type="caution">
    <text evidence="2">The sequence shown here is derived from an EMBL/GenBank/DDBJ whole genome shotgun (WGS) entry which is preliminary data.</text>
</comment>
<dbReference type="Proteomes" id="UP000230066">
    <property type="component" value="Unassembled WGS sequence"/>
</dbReference>
<protein>
    <submittedName>
        <fullName evidence="2">Uncharacterized protein</fullName>
    </submittedName>
</protein>
<proteinExistence type="predicted"/>
<feature type="region of interest" description="Disordered" evidence="1">
    <location>
        <begin position="110"/>
        <end position="133"/>
    </location>
</feature>
<name>A0A4E0R437_FASHE</name>
<gene>
    <name evidence="2" type="ORF">D915_009005</name>
</gene>
<evidence type="ECO:0000313" key="3">
    <source>
        <dbReference type="Proteomes" id="UP000230066"/>
    </source>
</evidence>
<keyword evidence="3" id="KW-1185">Reference proteome</keyword>
<dbReference type="AlphaFoldDB" id="A0A4E0R437"/>
<organism evidence="2 3">
    <name type="scientific">Fasciola hepatica</name>
    <name type="common">Liver fluke</name>
    <dbReference type="NCBI Taxonomy" id="6192"/>
    <lineage>
        <taxon>Eukaryota</taxon>
        <taxon>Metazoa</taxon>
        <taxon>Spiralia</taxon>
        <taxon>Lophotrochozoa</taxon>
        <taxon>Platyhelminthes</taxon>
        <taxon>Trematoda</taxon>
        <taxon>Digenea</taxon>
        <taxon>Plagiorchiida</taxon>
        <taxon>Echinostomata</taxon>
        <taxon>Echinostomatoidea</taxon>
        <taxon>Fasciolidae</taxon>
        <taxon>Fasciola</taxon>
    </lineage>
</organism>